<feature type="domain" description="TNase-like" evidence="4">
    <location>
        <begin position="44"/>
        <end position="173"/>
    </location>
</feature>
<accession>A0A3B1DD13</accession>
<keyword evidence="1" id="KW-0540">Nuclease</keyword>
<evidence type="ECO:0000256" key="3">
    <source>
        <dbReference type="ARBA" id="ARBA00022801"/>
    </source>
</evidence>
<dbReference type="EMBL" id="UOGL01000076">
    <property type="protein sequence ID" value="VAX36731.1"/>
    <property type="molecule type" value="Genomic_DNA"/>
</dbReference>
<evidence type="ECO:0000313" key="5">
    <source>
        <dbReference type="EMBL" id="VAX36731.1"/>
    </source>
</evidence>
<name>A0A3B1DD13_9ZZZZ</name>
<dbReference type="GO" id="GO:0004519">
    <property type="term" value="F:endonuclease activity"/>
    <property type="evidence" value="ECO:0007669"/>
    <property type="project" value="UniProtKB-KW"/>
</dbReference>
<dbReference type="Gene3D" id="2.40.50.90">
    <property type="match status" value="1"/>
</dbReference>
<dbReference type="PANTHER" id="PTHR12302">
    <property type="entry name" value="EBNA2 BINDING PROTEIN P100"/>
    <property type="match status" value="1"/>
</dbReference>
<dbReference type="PANTHER" id="PTHR12302:SF3">
    <property type="entry name" value="SERINE_THREONINE-PROTEIN KINASE 31"/>
    <property type="match status" value="1"/>
</dbReference>
<dbReference type="Pfam" id="PF00565">
    <property type="entry name" value="SNase"/>
    <property type="match status" value="1"/>
</dbReference>
<keyword evidence="3" id="KW-0378">Hydrolase</keyword>
<dbReference type="AlphaFoldDB" id="A0A3B1DD13"/>
<evidence type="ECO:0000259" key="4">
    <source>
        <dbReference type="PROSITE" id="PS50830"/>
    </source>
</evidence>
<dbReference type="InterPro" id="IPR035437">
    <property type="entry name" value="SNase_OB-fold_sf"/>
</dbReference>
<protein>
    <recommendedName>
        <fullName evidence="4">TNase-like domain-containing protein</fullName>
    </recommendedName>
</protein>
<reference evidence="5" key="1">
    <citation type="submission" date="2018-06" db="EMBL/GenBank/DDBJ databases">
        <authorList>
            <person name="Zhirakovskaya E."/>
        </authorList>
    </citation>
    <scope>NUCLEOTIDE SEQUENCE</scope>
</reference>
<dbReference type="InterPro" id="IPR016071">
    <property type="entry name" value="Staphylococal_nuclease_OB-fold"/>
</dbReference>
<keyword evidence="2" id="KW-0255">Endonuclease</keyword>
<organism evidence="5">
    <name type="scientific">hydrothermal vent metagenome</name>
    <dbReference type="NCBI Taxonomy" id="652676"/>
    <lineage>
        <taxon>unclassified sequences</taxon>
        <taxon>metagenomes</taxon>
        <taxon>ecological metagenomes</taxon>
    </lineage>
</organism>
<dbReference type="SUPFAM" id="SSF50199">
    <property type="entry name" value="Staphylococcal nuclease"/>
    <property type="match status" value="1"/>
</dbReference>
<evidence type="ECO:0000256" key="2">
    <source>
        <dbReference type="ARBA" id="ARBA00022759"/>
    </source>
</evidence>
<proteinExistence type="predicted"/>
<sequence>MSPWRMTARFFSRTTVTVVLLLGFFILLRLFREPERSLDFPFDSKQTYYVQRVVDGDTVLLDDGTRVRLLGVDTLETKHPTKPVHPLGVLAAYYTRKHVEGKNVRLQFDRERRDRYNRVLAYLFIDGWFLNEELIREGYSKAEIKYPYSNIMKKRFLKAEAEAREQQKGIWNDKWKGTIENFSG</sequence>
<gene>
    <name evidence="5" type="ORF">MNBD_PLANCTO02-3359</name>
</gene>
<dbReference type="PROSITE" id="PS50830">
    <property type="entry name" value="TNASE_3"/>
    <property type="match status" value="1"/>
</dbReference>
<dbReference type="SMART" id="SM00318">
    <property type="entry name" value="SNc"/>
    <property type="match status" value="1"/>
</dbReference>
<evidence type="ECO:0000256" key="1">
    <source>
        <dbReference type="ARBA" id="ARBA00022722"/>
    </source>
</evidence>
<dbReference type="GO" id="GO:0016787">
    <property type="term" value="F:hydrolase activity"/>
    <property type="evidence" value="ECO:0007669"/>
    <property type="project" value="UniProtKB-KW"/>
</dbReference>